<protein>
    <submittedName>
        <fullName evidence="3">DUF4168 domain-containing protein</fullName>
    </submittedName>
</protein>
<keyword evidence="4" id="KW-1185">Reference proteome</keyword>
<dbReference type="InterPro" id="IPR025433">
    <property type="entry name" value="DUF4168"/>
</dbReference>
<feature type="region of interest" description="Disordered" evidence="1">
    <location>
        <begin position="50"/>
        <end position="69"/>
    </location>
</feature>
<evidence type="ECO:0000313" key="3">
    <source>
        <dbReference type="EMBL" id="QIZ70471.1"/>
    </source>
</evidence>
<accession>A0A6H1TV88</accession>
<dbReference type="RefSeq" id="WP_168568626.1">
    <property type="nucleotide sequence ID" value="NZ_CP051167.1"/>
</dbReference>
<gene>
    <name evidence="3" type="ORF">HCG48_07660</name>
</gene>
<evidence type="ECO:0000259" key="2">
    <source>
        <dbReference type="Pfam" id="PF13767"/>
    </source>
</evidence>
<dbReference type="AlphaFoldDB" id="A0A6H1TV88"/>
<reference evidence="3 4" key="1">
    <citation type="submission" date="2020-04" db="EMBL/GenBank/DDBJ databases">
        <authorList>
            <person name="Basu S."/>
            <person name="Maruthanayagam V."/>
            <person name="Chakraborty S."/>
            <person name="Pramanik A."/>
            <person name="Mukherjee J."/>
            <person name="Brink B."/>
        </authorList>
    </citation>
    <scope>NUCLEOTIDE SEQUENCE [LARGE SCALE GENOMIC DNA]</scope>
    <source>
        <strain evidence="3 4">AP17</strain>
    </source>
</reference>
<dbReference type="EMBL" id="CP051167">
    <property type="protein sequence ID" value="QIZ70471.1"/>
    <property type="molecule type" value="Genomic_DNA"/>
</dbReference>
<dbReference type="KEGG" id="oxy:HCG48_07660"/>
<name>A0A6H1TV88_9CYAN</name>
<evidence type="ECO:0000313" key="4">
    <source>
        <dbReference type="Proteomes" id="UP000500857"/>
    </source>
</evidence>
<proteinExistence type="predicted"/>
<organism evidence="3 4">
    <name type="scientific">Oxynema aestuarii AP17</name>
    <dbReference type="NCBI Taxonomy" id="2064643"/>
    <lineage>
        <taxon>Bacteria</taxon>
        <taxon>Bacillati</taxon>
        <taxon>Cyanobacteriota</taxon>
        <taxon>Cyanophyceae</taxon>
        <taxon>Oscillatoriophycideae</taxon>
        <taxon>Oscillatoriales</taxon>
        <taxon>Oscillatoriaceae</taxon>
        <taxon>Oxynema</taxon>
        <taxon>Oxynema aestuarii</taxon>
    </lineage>
</organism>
<evidence type="ECO:0000256" key="1">
    <source>
        <dbReference type="SAM" id="MobiDB-lite"/>
    </source>
</evidence>
<dbReference type="Proteomes" id="UP000500857">
    <property type="component" value="Chromosome"/>
</dbReference>
<dbReference type="Pfam" id="PF13767">
    <property type="entry name" value="DUF4168"/>
    <property type="match status" value="1"/>
</dbReference>
<sequence>MIFSNRLPSGLNHFLSRSLALAVASSVVIFGGVAAHLGVDNVAYAQANSDRTPTAAPTPNNPPVANPNNNTEILNYARSLIAIENIRQQAYNDIKNIVGEGQPVPGVVCSEASSLDGLNRELREIAVNYCNQSKEIVESFDLTIERFNELTLQLQENSQFKNQVNAALIELQ</sequence>
<feature type="domain" description="DUF4168" evidence="2">
    <location>
        <begin position="70"/>
        <end position="164"/>
    </location>
</feature>